<feature type="transmembrane region" description="Helical" evidence="2">
    <location>
        <begin position="12"/>
        <end position="35"/>
    </location>
</feature>
<sequence length="449" mass="50407">MEATSPQLKPVIDGTGIFLLLFTICVFLVPIFIFFPPVSPSKSDAVRQTHIKVGVEQSKSKLKDQRAPNSASRTGSSAGIRSLWIYPVKSCKGIEVARSKVLPTGLEFDRLFTFAQLKSPFPVGLGSSDEEKTRHRWEFITQRQFPRLATVQADLYVADFVKATGQADDRPTESFLILTFPWRETGLRGALGWLAAKLRRGPSAVPEMEVLLPVAFPSEADIEDLGYTYEQVTIWKDSVRALNMEAELPPELRLYLGVSNKLGLFRVDPESLREVYRCAPGRDEAGYQPVTGFQDAYPLHLINLASVRDLESKIAKDENMTSLDARRFRSNIIIDDVEAYDEDSWKLIRFRAAPSGKSPDSKCHVSCRTVRCKMPNVDPDTAFRHPVEPDKSLRKLRNIDEGSPRNGCLGMQLTPLFEKAKSPDDMEGWLEVGMAVEVLERGSHRYIAQ</sequence>
<dbReference type="GeneID" id="85311255"/>
<comment type="caution">
    <text evidence="4">The sequence shown here is derived from an EMBL/GenBank/DDBJ whole genome shotgun (WGS) entry which is preliminary data.</text>
</comment>
<dbReference type="GO" id="GO:0030170">
    <property type="term" value="F:pyridoxal phosphate binding"/>
    <property type="evidence" value="ECO:0007669"/>
    <property type="project" value="InterPro"/>
</dbReference>
<name>A0AAJ0BZU6_9PEZI</name>
<dbReference type="GO" id="GO:0030151">
    <property type="term" value="F:molybdenum ion binding"/>
    <property type="evidence" value="ECO:0007669"/>
    <property type="project" value="InterPro"/>
</dbReference>
<feature type="region of interest" description="Disordered" evidence="1">
    <location>
        <begin position="57"/>
        <end position="76"/>
    </location>
</feature>
<keyword evidence="2" id="KW-1133">Transmembrane helix</keyword>
<dbReference type="Pfam" id="PF03473">
    <property type="entry name" value="MOSC"/>
    <property type="match status" value="1"/>
</dbReference>
<dbReference type="InterPro" id="IPR005302">
    <property type="entry name" value="MoCF_Sase_C"/>
</dbReference>
<dbReference type="GO" id="GO:0003824">
    <property type="term" value="F:catalytic activity"/>
    <property type="evidence" value="ECO:0007669"/>
    <property type="project" value="InterPro"/>
</dbReference>
<organism evidence="4 5">
    <name type="scientific">Phialemonium atrogriseum</name>
    <dbReference type="NCBI Taxonomy" id="1093897"/>
    <lineage>
        <taxon>Eukaryota</taxon>
        <taxon>Fungi</taxon>
        <taxon>Dikarya</taxon>
        <taxon>Ascomycota</taxon>
        <taxon>Pezizomycotina</taxon>
        <taxon>Sordariomycetes</taxon>
        <taxon>Sordariomycetidae</taxon>
        <taxon>Cephalothecales</taxon>
        <taxon>Cephalothecaceae</taxon>
        <taxon>Phialemonium</taxon>
    </lineage>
</organism>
<dbReference type="PANTHER" id="PTHR14237:SF23">
    <property type="entry name" value="MOSC DOMAIN PROTEIN (AFU_ORTHOLOGUE AFUA_7G05900)"/>
    <property type="match status" value="1"/>
</dbReference>
<feature type="domain" description="MOSC" evidence="3">
    <location>
        <begin position="270"/>
        <end position="439"/>
    </location>
</feature>
<keyword evidence="5" id="KW-1185">Reference proteome</keyword>
<evidence type="ECO:0000256" key="2">
    <source>
        <dbReference type="SAM" id="Phobius"/>
    </source>
</evidence>
<proteinExistence type="predicted"/>
<protein>
    <submittedName>
        <fullName evidence="4">Molybdenum cofactor sulfurase</fullName>
    </submittedName>
</protein>
<evidence type="ECO:0000313" key="5">
    <source>
        <dbReference type="Proteomes" id="UP001244011"/>
    </source>
</evidence>
<dbReference type="EMBL" id="MU839010">
    <property type="protein sequence ID" value="KAK1766862.1"/>
    <property type="molecule type" value="Genomic_DNA"/>
</dbReference>
<accession>A0AAJ0BZU6</accession>
<dbReference type="AlphaFoldDB" id="A0AAJ0BZU6"/>
<keyword evidence="2" id="KW-0812">Transmembrane</keyword>
<dbReference type="RefSeq" id="XP_060283075.1">
    <property type="nucleotide sequence ID" value="XM_060428068.1"/>
</dbReference>
<dbReference type="InterPro" id="IPR005303">
    <property type="entry name" value="MOCOS_middle"/>
</dbReference>
<dbReference type="InterPro" id="IPR011037">
    <property type="entry name" value="Pyrv_Knase-like_insert_dom_sf"/>
</dbReference>
<feature type="compositionally biased region" description="Polar residues" evidence="1">
    <location>
        <begin position="67"/>
        <end position="76"/>
    </location>
</feature>
<dbReference type="Pfam" id="PF03476">
    <property type="entry name" value="MOSC_N"/>
    <property type="match status" value="1"/>
</dbReference>
<evidence type="ECO:0000256" key="1">
    <source>
        <dbReference type="SAM" id="MobiDB-lite"/>
    </source>
</evidence>
<evidence type="ECO:0000313" key="4">
    <source>
        <dbReference type="EMBL" id="KAK1766862.1"/>
    </source>
</evidence>
<dbReference type="PROSITE" id="PS51340">
    <property type="entry name" value="MOSC"/>
    <property type="match status" value="1"/>
</dbReference>
<dbReference type="SUPFAM" id="SSF50800">
    <property type="entry name" value="PK beta-barrel domain-like"/>
    <property type="match status" value="1"/>
</dbReference>
<keyword evidence="2" id="KW-0472">Membrane</keyword>
<dbReference type="PANTHER" id="PTHR14237">
    <property type="entry name" value="MOLYBDOPTERIN COFACTOR SULFURASE MOSC"/>
    <property type="match status" value="1"/>
</dbReference>
<dbReference type="SUPFAM" id="SSF141673">
    <property type="entry name" value="MOSC N-terminal domain-like"/>
    <property type="match status" value="1"/>
</dbReference>
<gene>
    <name evidence="4" type="ORF">QBC33DRAFT_540458</name>
</gene>
<reference evidence="4" key="1">
    <citation type="submission" date="2023-06" db="EMBL/GenBank/DDBJ databases">
        <title>Genome-scale phylogeny and comparative genomics of the fungal order Sordariales.</title>
        <authorList>
            <consortium name="Lawrence Berkeley National Laboratory"/>
            <person name="Hensen N."/>
            <person name="Bonometti L."/>
            <person name="Westerberg I."/>
            <person name="Brannstrom I.O."/>
            <person name="Guillou S."/>
            <person name="Cros-Aarteil S."/>
            <person name="Calhoun S."/>
            <person name="Haridas S."/>
            <person name="Kuo A."/>
            <person name="Mondo S."/>
            <person name="Pangilinan J."/>
            <person name="Riley R."/>
            <person name="Labutti K."/>
            <person name="Andreopoulos B."/>
            <person name="Lipzen A."/>
            <person name="Chen C."/>
            <person name="Yanf M."/>
            <person name="Daum C."/>
            <person name="Ng V."/>
            <person name="Clum A."/>
            <person name="Steindorff A."/>
            <person name="Ohm R."/>
            <person name="Martin F."/>
            <person name="Silar P."/>
            <person name="Natvig D."/>
            <person name="Lalanne C."/>
            <person name="Gautier V."/>
            <person name="Ament-Velasquez S.L."/>
            <person name="Kruys A."/>
            <person name="Hutchinson M.I."/>
            <person name="Powell A.J."/>
            <person name="Barry K."/>
            <person name="Miller A.N."/>
            <person name="Grigoriev I.V."/>
            <person name="Debuchy R."/>
            <person name="Gladieux P."/>
            <person name="Thoren M.H."/>
            <person name="Johannesson H."/>
        </authorList>
    </citation>
    <scope>NUCLEOTIDE SEQUENCE</scope>
    <source>
        <strain evidence="4">8032-3</strain>
    </source>
</reference>
<evidence type="ECO:0000259" key="3">
    <source>
        <dbReference type="PROSITE" id="PS51340"/>
    </source>
</evidence>
<dbReference type="Proteomes" id="UP001244011">
    <property type="component" value="Unassembled WGS sequence"/>
</dbReference>